<name>A0A1C4ESE2_9BACI</name>
<sequence length="110" mass="12213">MGIISGNLKMDSRGITHIMDGEEIPVVRYTEEGTVHFTKFATRIIGIGKKSEDGKSAVVAEYISPLAEMYGIIDAAPVIDERFTNQESLLEHIKSILNAWNSIKTNECKE</sequence>
<dbReference type="RefSeq" id="WP_088122861.1">
    <property type="nucleotide sequence ID" value="NZ_FMBE01000013.1"/>
</dbReference>
<dbReference type="InterPro" id="IPR010572">
    <property type="entry name" value="Tail_dom"/>
</dbReference>
<dbReference type="EMBL" id="FMBE01000013">
    <property type="protein sequence ID" value="SCC46529.1"/>
    <property type="molecule type" value="Genomic_DNA"/>
</dbReference>
<organism evidence="2 3">
    <name type="scientific">Bacillus wiedmannii</name>
    <dbReference type="NCBI Taxonomy" id="1890302"/>
    <lineage>
        <taxon>Bacteria</taxon>
        <taxon>Bacillati</taxon>
        <taxon>Bacillota</taxon>
        <taxon>Bacilli</taxon>
        <taxon>Bacillales</taxon>
        <taxon>Bacillaceae</taxon>
        <taxon>Bacillus</taxon>
        <taxon>Bacillus cereus group</taxon>
    </lineage>
</organism>
<evidence type="ECO:0000313" key="3">
    <source>
        <dbReference type="Proteomes" id="UP000196052"/>
    </source>
</evidence>
<feature type="domain" description="Tail spike" evidence="1">
    <location>
        <begin position="38"/>
        <end position="100"/>
    </location>
</feature>
<evidence type="ECO:0000259" key="1">
    <source>
        <dbReference type="Pfam" id="PF06605"/>
    </source>
</evidence>
<evidence type="ECO:0000313" key="2">
    <source>
        <dbReference type="EMBL" id="SCC46529.1"/>
    </source>
</evidence>
<dbReference type="Pfam" id="PF06605">
    <property type="entry name" value="Prophage_tail"/>
    <property type="match status" value="1"/>
</dbReference>
<reference evidence="3" key="1">
    <citation type="submission" date="2016-08" db="EMBL/GenBank/DDBJ databases">
        <authorList>
            <person name="Loux V."/>
            <person name="Rue O."/>
        </authorList>
    </citation>
    <scope>NUCLEOTIDE SEQUENCE [LARGE SCALE GENOMIC DNA]</scope>
    <source>
        <strain evidence="3">INRA Bc05-F1</strain>
    </source>
</reference>
<gene>
    <name evidence="2" type="ORF">BC05F1_03862</name>
</gene>
<accession>A0A1C4ESE2</accession>
<dbReference type="AlphaFoldDB" id="A0A1C4ESE2"/>
<protein>
    <recommendedName>
        <fullName evidence="1">Tail spike domain-containing protein</fullName>
    </recommendedName>
</protein>
<proteinExistence type="predicted"/>
<dbReference type="Proteomes" id="UP000196052">
    <property type="component" value="Unassembled WGS sequence"/>
</dbReference>